<protein>
    <recommendedName>
        <fullName evidence="1">Lon N-terminal domain-containing protein</fullName>
    </recommendedName>
</protein>
<evidence type="ECO:0000259" key="1">
    <source>
        <dbReference type="Pfam" id="PF02190"/>
    </source>
</evidence>
<reference evidence="3" key="1">
    <citation type="submission" date="2021-01" db="EMBL/GenBank/DDBJ databases">
        <authorList>
            <person name="Corre E."/>
            <person name="Pelletier E."/>
            <person name="Niang G."/>
            <person name="Scheremetjew M."/>
            <person name="Finn R."/>
            <person name="Kale V."/>
            <person name="Holt S."/>
            <person name="Cochrane G."/>
            <person name="Meng A."/>
            <person name="Brown T."/>
            <person name="Cohen L."/>
        </authorList>
    </citation>
    <scope>NUCLEOTIDE SEQUENCE</scope>
    <source>
        <strain evidence="3">CCMP644</strain>
    </source>
</reference>
<dbReference type="InterPro" id="IPR046336">
    <property type="entry name" value="Lon_prtase_N_sf"/>
</dbReference>
<dbReference type="PANTHER" id="PTHR23327:SF42">
    <property type="entry name" value="LON PEPTIDASE N-TERMINAL DOMAIN AND RING FINGER PROTEIN C14F5.10C"/>
    <property type="match status" value="1"/>
</dbReference>
<accession>A0A6U4WZ84</accession>
<proteinExistence type="predicted"/>
<organism evidence="3">
    <name type="scientific">Hemiselmis andersenii</name>
    <name type="common">Cryptophyte alga</name>
    <dbReference type="NCBI Taxonomy" id="464988"/>
    <lineage>
        <taxon>Eukaryota</taxon>
        <taxon>Cryptophyceae</taxon>
        <taxon>Cryptomonadales</taxon>
        <taxon>Hemiselmidaceae</taxon>
        <taxon>Hemiselmis</taxon>
    </lineage>
</organism>
<name>A0A6U4WZ84_HEMAN</name>
<dbReference type="EMBL" id="HBFX01026295">
    <property type="protein sequence ID" value="CAD8963048.1"/>
    <property type="molecule type" value="Transcribed_RNA"/>
</dbReference>
<dbReference type="GO" id="GO:0061630">
    <property type="term" value="F:ubiquitin protein ligase activity"/>
    <property type="evidence" value="ECO:0007669"/>
    <property type="project" value="TreeGrafter"/>
</dbReference>
<dbReference type="AlphaFoldDB" id="A0A6U4WZ84"/>
<dbReference type="InterPro" id="IPR015947">
    <property type="entry name" value="PUA-like_sf"/>
</dbReference>
<evidence type="ECO:0000313" key="2">
    <source>
        <dbReference type="EMBL" id="CAD8963047.1"/>
    </source>
</evidence>
<dbReference type="Gene3D" id="2.30.130.40">
    <property type="entry name" value="LON domain-like"/>
    <property type="match status" value="1"/>
</dbReference>
<dbReference type="Pfam" id="PF02190">
    <property type="entry name" value="LON_substr_bdg"/>
    <property type="match status" value="1"/>
</dbReference>
<dbReference type="InterPro" id="IPR003111">
    <property type="entry name" value="Lon_prtase_N"/>
</dbReference>
<dbReference type="EMBL" id="HBFX01026294">
    <property type="protein sequence ID" value="CAD8963047.1"/>
    <property type="molecule type" value="Transcribed_RNA"/>
</dbReference>
<evidence type="ECO:0000313" key="3">
    <source>
        <dbReference type="EMBL" id="CAD8963048.1"/>
    </source>
</evidence>
<dbReference type="PANTHER" id="PTHR23327">
    <property type="entry name" value="RING FINGER PROTEIN 127"/>
    <property type="match status" value="1"/>
</dbReference>
<feature type="domain" description="Lon N-terminal" evidence="1">
    <location>
        <begin position="22"/>
        <end position="166"/>
    </location>
</feature>
<dbReference type="SUPFAM" id="SSF88697">
    <property type="entry name" value="PUA domain-like"/>
    <property type="match status" value="1"/>
</dbReference>
<gene>
    <name evidence="2" type="ORF">HAND00432_LOCUS15993</name>
    <name evidence="3" type="ORF">HAND00432_LOCUS15994</name>
</gene>
<dbReference type="Gene3D" id="1.20.58.1480">
    <property type="match status" value="1"/>
</dbReference>
<sequence>MLHRIVESSRRFAYLPKFDTYQANVGDMGVIAEITDIEFLADGRAHLQAKCRDRFTIKEAWIEDGTQGLHWCKVDLVNDGVSASESERQALEEAVSDCEQLFASVMARSSHLAREIESQYGSRPADSERFSFWLSSILPVPYGDKHCLLTCLNTTERLTLCRDLMRTSLGM</sequence>